<comment type="caution">
    <text evidence="3">The sequence shown here is derived from an EMBL/GenBank/DDBJ whole genome shotgun (WGS) entry which is preliminary data.</text>
</comment>
<feature type="signal peptide" evidence="1">
    <location>
        <begin position="1"/>
        <end position="19"/>
    </location>
</feature>
<gene>
    <name evidence="3" type="ORF">FCL42_12100</name>
</gene>
<organism evidence="3 4">
    <name type="scientific">Ferrimonas aestuarii</name>
    <dbReference type="NCBI Taxonomy" id="2569539"/>
    <lineage>
        <taxon>Bacteria</taxon>
        <taxon>Pseudomonadati</taxon>
        <taxon>Pseudomonadota</taxon>
        <taxon>Gammaproteobacteria</taxon>
        <taxon>Alteromonadales</taxon>
        <taxon>Ferrimonadaceae</taxon>
        <taxon>Ferrimonas</taxon>
    </lineage>
</organism>
<dbReference type="InterPro" id="IPR038477">
    <property type="entry name" value="ASST_N_sf"/>
</dbReference>
<dbReference type="InterPro" id="IPR053143">
    <property type="entry name" value="Arylsulfate_ST"/>
</dbReference>
<dbReference type="OrthoDB" id="304912at2"/>
<feature type="domain" description="Arylsulfotransferase N-terminal" evidence="2">
    <location>
        <begin position="35"/>
        <end position="119"/>
    </location>
</feature>
<dbReference type="Proteomes" id="UP000305675">
    <property type="component" value="Unassembled WGS sequence"/>
</dbReference>
<dbReference type="GO" id="GO:0004062">
    <property type="term" value="F:aryl sulfotransferase activity"/>
    <property type="evidence" value="ECO:0007669"/>
    <property type="project" value="InterPro"/>
</dbReference>
<dbReference type="Pfam" id="PF17425">
    <property type="entry name" value="Arylsulfotran_N"/>
    <property type="match status" value="1"/>
</dbReference>
<dbReference type="PANTHER" id="PTHR35340">
    <property type="entry name" value="PQQ ENZYME REPEAT PROTEIN-RELATED"/>
    <property type="match status" value="1"/>
</dbReference>
<dbReference type="Gene3D" id="2.60.40.3100">
    <property type="entry name" value="Arylsulphate sulphotransferase monomer, N-terminal domain"/>
    <property type="match status" value="1"/>
</dbReference>
<accession>A0A4U1BPX4</accession>
<dbReference type="EMBL" id="SWCJ01000008">
    <property type="protein sequence ID" value="TKB54548.1"/>
    <property type="molecule type" value="Genomic_DNA"/>
</dbReference>
<dbReference type="RefSeq" id="WP_136863683.1">
    <property type="nucleotide sequence ID" value="NZ_SWCJ01000008.1"/>
</dbReference>
<keyword evidence="4" id="KW-1185">Reference proteome</keyword>
<evidence type="ECO:0000313" key="4">
    <source>
        <dbReference type="Proteomes" id="UP000305675"/>
    </source>
</evidence>
<dbReference type="InterPro" id="IPR035391">
    <property type="entry name" value="Arylsulfotran_N"/>
</dbReference>
<protein>
    <submittedName>
        <fullName evidence="3">Aryl sulfotransferase</fullName>
    </submittedName>
</protein>
<evidence type="ECO:0000313" key="3">
    <source>
        <dbReference type="EMBL" id="TKB54548.1"/>
    </source>
</evidence>
<name>A0A4U1BPX4_9GAMM</name>
<keyword evidence="3" id="KW-0808">Transferase</keyword>
<reference evidence="3 4" key="1">
    <citation type="submission" date="2019-04" db="EMBL/GenBank/DDBJ databases">
        <authorList>
            <person name="Hwang J.C."/>
        </authorList>
    </citation>
    <scope>NUCLEOTIDE SEQUENCE [LARGE SCALE GENOMIC DNA]</scope>
    <source>
        <strain evidence="3 4">IMCC35002</strain>
    </source>
</reference>
<dbReference type="InterPro" id="IPR010262">
    <property type="entry name" value="Arylsulfotransferase_bact"/>
</dbReference>
<dbReference type="Pfam" id="PF05935">
    <property type="entry name" value="Arylsulfotrans"/>
    <property type="match status" value="1"/>
</dbReference>
<feature type="chain" id="PRO_5020508182" evidence="1">
    <location>
        <begin position="20"/>
        <end position="588"/>
    </location>
</feature>
<proteinExistence type="predicted"/>
<keyword evidence="1" id="KW-0732">Signal</keyword>
<sequence length="588" mass="64995">MHKRVWLPLLAALAMPVSAGSLEGLKPIAVGPLGMVEMNPFGLAPLTAVIKDAGHSLSQVKVTVEGKGEHGVDISYPVEERTLANYGGVPVFGLYPNYNNRVKVEYLLGGKAQTHTYEIWANQVDFGSAGASQWAAQPEIKVNQRAPEMADRLYLVNFTGPTGGDAQLAHNNPTGPGAFAWDGTPQIFVTDTQGEIRWYLDPSIHDAKQYDMAGYLMGLHQVDGGKLIFGQGQSYYKMDLLGRLSFKRPLPGNFIDFSHEIQQMPNGHQLMRVAKKDYLTPEGKLVNTIRDHIIEVDADGSLVHVWDLNTILDPYRDVTLSALDMGAVCLNVNLKDAGKQMTKAELASAPYGDIPGVGPGRNWAHVNSIDYDASDDSIIISSRHQSAVIKIGRDNQVKWILSDPRGWSEDYQDKLLTPIGADGQPLSCFKGKCQGEFDWSWTQHTAYLTPKGTLSVFDNGDGRHNRQPMFAKDKYSRAVEYRIDEQKMTVEQVWDYGKERGWEWYSPVTSIVEYQEDHDSMMVYSASAMLFGVGGGLGNFKHSEGAGIVKSNLVELKYGTDEVLVDMDINSNRLGATGYRAVVIKPEF</sequence>
<evidence type="ECO:0000256" key="1">
    <source>
        <dbReference type="SAM" id="SignalP"/>
    </source>
</evidence>
<dbReference type="AlphaFoldDB" id="A0A4U1BPX4"/>
<dbReference type="PANTHER" id="PTHR35340:SF10">
    <property type="entry name" value="CYTOPLASMIC PROTEIN"/>
    <property type="match status" value="1"/>
</dbReference>
<evidence type="ECO:0000259" key="2">
    <source>
        <dbReference type="Pfam" id="PF17425"/>
    </source>
</evidence>